<dbReference type="EMBL" id="PYAL01000002">
    <property type="protein sequence ID" value="RXN91513.1"/>
    <property type="molecule type" value="Genomic_DNA"/>
</dbReference>
<evidence type="ECO:0008006" key="3">
    <source>
        <dbReference type="Google" id="ProtNLM"/>
    </source>
</evidence>
<evidence type="ECO:0000313" key="1">
    <source>
        <dbReference type="EMBL" id="RXN91513.1"/>
    </source>
</evidence>
<dbReference type="AlphaFoldDB" id="A0A4Q1HLZ3"/>
<organism evidence="1 2">
    <name type="scientific">Achromobacter aloeverae</name>
    <dbReference type="NCBI Taxonomy" id="1750518"/>
    <lineage>
        <taxon>Bacteria</taxon>
        <taxon>Pseudomonadati</taxon>
        <taxon>Pseudomonadota</taxon>
        <taxon>Betaproteobacteria</taxon>
        <taxon>Burkholderiales</taxon>
        <taxon>Alcaligenaceae</taxon>
        <taxon>Achromobacter</taxon>
    </lineage>
</organism>
<gene>
    <name evidence="1" type="ORF">C7R54_10285</name>
</gene>
<accession>A0A4Q1HLZ3</accession>
<sequence>MLASLLFAMTGTAAATDAPPPSDPDRWHVIVSPYLWAASLHGHADVAGRRADFRVPFSTIFSDLDFTFMGNIEATNGRYGFYIDNVYTNLGQRASVDGLSTHARLRANWLTGGAYIRAYEQPLGGTTLAGMPRIFAIEPTAGLRWTSMHGTIDTPLGDGSSRVNWTDPFVGVRLQADLDERWNLSAEGDIGGFGIGSRLSANGQVYLGYRVKLFGYDTMLRVGYRALYQDYREHTDYGRAKWANTMQGPVAGISIRF</sequence>
<keyword evidence="2" id="KW-1185">Reference proteome</keyword>
<protein>
    <recommendedName>
        <fullName evidence="3">Outer membrane protein beta-barrel domain-containing protein</fullName>
    </recommendedName>
</protein>
<reference evidence="1 2" key="1">
    <citation type="journal article" date="2017" name="Int. J. Syst. Evol. Microbiol.">
        <title>Achromobacter aloeverae sp. nov., isolated from the root of Aloe vera (L.) Burm.f.</title>
        <authorList>
            <person name="Kuncharoen N."/>
            <person name="Muramatsu Y."/>
            <person name="Shibata C."/>
            <person name="Kamakura Y."/>
            <person name="Nakagawa Y."/>
            <person name="Tanasupawat S."/>
        </authorList>
    </citation>
    <scope>NUCLEOTIDE SEQUENCE [LARGE SCALE GENOMIC DNA]</scope>
    <source>
        <strain evidence="1 2">AVA-1</strain>
    </source>
</reference>
<dbReference type="Proteomes" id="UP000290849">
    <property type="component" value="Unassembled WGS sequence"/>
</dbReference>
<proteinExistence type="predicted"/>
<comment type="caution">
    <text evidence="1">The sequence shown here is derived from an EMBL/GenBank/DDBJ whole genome shotgun (WGS) entry which is preliminary data.</text>
</comment>
<evidence type="ECO:0000313" key="2">
    <source>
        <dbReference type="Proteomes" id="UP000290849"/>
    </source>
</evidence>
<name>A0A4Q1HLZ3_9BURK</name>